<dbReference type="STRING" id="1499966.U14_02189"/>
<evidence type="ECO:0000313" key="2">
    <source>
        <dbReference type="Proteomes" id="UP000030700"/>
    </source>
</evidence>
<proteinExistence type="predicted"/>
<keyword evidence="2" id="KW-1185">Reference proteome</keyword>
<dbReference type="EMBL" id="DF820456">
    <property type="protein sequence ID" value="GAK50947.1"/>
    <property type="molecule type" value="Genomic_DNA"/>
</dbReference>
<dbReference type="AlphaFoldDB" id="A0A0S6VZ70"/>
<dbReference type="HOGENOM" id="CLU_2435306_0_0_0"/>
<reference evidence="1" key="1">
    <citation type="journal article" date="2015" name="PeerJ">
        <title>First genomic representation of candidate bacterial phylum KSB3 points to enhanced environmental sensing as a trigger of wastewater bulking.</title>
        <authorList>
            <person name="Sekiguchi Y."/>
            <person name="Ohashi A."/>
            <person name="Parks D.H."/>
            <person name="Yamauchi T."/>
            <person name="Tyson G.W."/>
            <person name="Hugenholtz P."/>
        </authorList>
    </citation>
    <scope>NUCLEOTIDE SEQUENCE [LARGE SCALE GENOMIC DNA]</scope>
</reference>
<sequence>MMTIPVQEKYVNVLTTFGDIHTVIDTAVRRYTLERITTKITELRQRDTSYQAKYGMEFSQFAERTAEDEEFVTQIETTISKLWENDLADWEFCYKGVQDWTRTLQNILLT</sequence>
<evidence type="ECO:0000313" key="1">
    <source>
        <dbReference type="EMBL" id="GAK50947.1"/>
    </source>
</evidence>
<gene>
    <name evidence="1" type="ORF">U14_02189</name>
</gene>
<protein>
    <submittedName>
        <fullName evidence="1">Uncharacterized protein</fullName>
    </submittedName>
</protein>
<accession>A0A0S6VZ70</accession>
<dbReference type="Proteomes" id="UP000030700">
    <property type="component" value="Unassembled WGS sequence"/>
</dbReference>
<organism evidence="1">
    <name type="scientific">Candidatus Moduliflexus flocculans</name>
    <dbReference type="NCBI Taxonomy" id="1499966"/>
    <lineage>
        <taxon>Bacteria</taxon>
        <taxon>Candidatus Moduliflexota</taxon>
        <taxon>Candidatus Moduliflexia</taxon>
        <taxon>Candidatus Moduliflexales</taxon>
        <taxon>Candidatus Moduliflexaceae</taxon>
    </lineage>
</organism>
<name>A0A0S6VZ70_9BACT</name>